<dbReference type="Pfam" id="PF00763">
    <property type="entry name" value="THF_DHG_CYH"/>
    <property type="match status" value="1"/>
</dbReference>
<evidence type="ECO:0000256" key="11">
    <source>
        <dbReference type="ARBA" id="ARBA00022563"/>
    </source>
</evidence>
<dbReference type="GO" id="GO:0004488">
    <property type="term" value="F:methylenetetrahydrofolate dehydrogenase (NADP+) activity"/>
    <property type="evidence" value="ECO:0007669"/>
    <property type="project" value="UniProtKB-EC"/>
</dbReference>
<comment type="subunit">
    <text evidence="5">Homodimer.</text>
</comment>
<dbReference type="InterPro" id="IPR020630">
    <property type="entry name" value="THF_DH/CycHdrlase_cat_dom"/>
</dbReference>
<comment type="pathway">
    <text evidence="2">One-carbon metabolism; tetrahydrofolate interconversion.</text>
</comment>
<protein>
    <recommendedName>
        <fullName evidence="9">C-1-tetrahydrofolate synthase, cytoplasmic</fullName>
        <ecNumber evidence="8">1.5.1.5</ecNumber>
        <ecNumber evidence="7">3.5.4.9</ecNumber>
        <ecNumber evidence="6">6.3.4.3</ecNumber>
    </recommendedName>
</protein>
<evidence type="ECO:0000313" key="24">
    <source>
        <dbReference type="Proteomes" id="UP000314982"/>
    </source>
</evidence>
<keyword evidence="12" id="KW-0436">Ligase</keyword>
<accession>A0A4W5Q4J5</accession>
<keyword evidence="24" id="KW-1185">Reference proteome</keyword>
<dbReference type="PRINTS" id="PR00085">
    <property type="entry name" value="THFDHDRGNASE"/>
</dbReference>
<evidence type="ECO:0000259" key="21">
    <source>
        <dbReference type="Pfam" id="PF00763"/>
    </source>
</evidence>
<evidence type="ECO:0000256" key="12">
    <source>
        <dbReference type="ARBA" id="ARBA00022598"/>
    </source>
</evidence>
<dbReference type="Gene3D" id="3.10.410.10">
    <property type="entry name" value="Formyltetrahydrofolate synthetase, domain 3"/>
    <property type="match status" value="1"/>
</dbReference>
<dbReference type="InterPro" id="IPR020631">
    <property type="entry name" value="THF_DH/CycHdrlase_NAD-bd_dom"/>
</dbReference>
<dbReference type="PROSITE" id="PS00766">
    <property type="entry name" value="THF_DHG_CYH_1"/>
    <property type="match status" value="1"/>
</dbReference>
<dbReference type="Gene3D" id="3.40.50.300">
    <property type="entry name" value="P-loop containing nucleotide triphosphate hydrolases"/>
    <property type="match status" value="2"/>
</dbReference>
<dbReference type="GO" id="GO:0004329">
    <property type="term" value="F:formate-tetrahydrofolate ligase activity"/>
    <property type="evidence" value="ECO:0007669"/>
    <property type="project" value="UniProtKB-EC"/>
</dbReference>
<keyword evidence="11" id="KW-0554">One-carbon metabolism</keyword>
<evidence type="ECO:0000256" key="6">
    <source>
        <dbReference type="ARBA" id="ARBA00012295"/>
    </source>
</evidence>
<comment type="subcellular location">
    <subcellularLocation>
        <location evidence="1">Cytoplasm</location>
    </subcellularLocation>
</comment>
<keyword evidence="15" id="KW-0067">ATP-binding</keyword>
<evidence type="ECO:0000256" key="10">
    <source>
        <dbReference type="ARBA" id="ARBA00022490"/>
    </source>
</evidence>
<dbReference type="PANTHER" id="PTHR48099">
    <property type="entry name" value="C-1-TETRAHYDROFOLATE SYNTHASE, CYTOPLASMIC-RELATED"/>
    <property type="match status" value="1"/>
</dbReference>
<keyword evidence="17" id="KW-0560">Oxidoreductase</keyword>
<dbReference type="Proteomes" id="UP000314982">
    <property type="component" value="Unassembled WGS sequence"/>
</dbReference>
<evidence type="ECO:0000256" key="2">
    <source>
        <dbReference type="ARBA" id="ARBA00004777"/>
    </source>
</evidence>
<dbReference type="PROSITE" id="PS00722">
    <property type="entry name" value="FTHFS_2"/>
    <property type="match status" value="1"/>
</dbReference>
<name>A0A4W5Q4J5_9TELE</name>
<dbReference type="InterPro" id="IPR000672">
    <property type="entry name" value="THF_DH/CycHdrlase"/>
</dbReference>
<dbReference type="CDD" id="cd01080">
    <property type="entry name" value="NAD_bind_m-THF_DH_Cyclohyd"/>
    <property type="match status" value="1"/>
</dbReference>
<dbReference type="EC" id="6.3.4.3" evidence="6"/>
<evidence type="ECO:0000256" key="16">
    <source>
        <dbReference type="ARBA" id="ARBA00022857"/>
    </source>
</evidence>
<evidence type="ECO:0000256" key="13">
    <source>
        <dbReference type="ARBA" id="ARBA00022741"/>
    </source>
</evidence>
<dbReference type="InterPro" id="IPR000559">
    <property type="entry name" value="Formate_THF_ligase"/>
</dbReference>
<dbReference type="InterPro" id="IPR027417">
    <property type="entry name" value="P-loop_NTPase"/>
</dbReference>
<keyword evidence="18" id="KW-0511">Multifunctional enzyme</keyword>
<dbReference type="Gene3D" id="1.10.8.770">
    <property type="match status" value="1"/>
</dbReference>
<evidence type="ECO:0000256" key="14">
    <source>
        <dbReference type="ARBA" id="ARBA00022801"/>
    </source>
</evidence>
<reference evidence="23" key="3">
    <citation type="submission" date="2025-09" db="UniProtKB">
        <authorList>
            <consortium name="Ensembl"/>
        </authorList>
    </citation>
    <scope>IDENTIFICATION</scope>
</reference>
<evidence type="ECO:0000256" key="19">
    <source>
        <dbReference type="ARBA" id="ARBA00036357"/>
    </source>
</evidence>
<dbReference type="GO" id="GO:0005524">
    <property type="term" value="F:ATP binding"/>
    <property type="evidence" value="ECO:0007669"/>
    <property type="project" value="UniProtKB-KW"/>
</dbReference>
<keyword evidence="13" id="KW-0547">Nucleotide-binding</keyword>
<dbReference type="FunFam" id="1.10.8.770:FF:000001">
    <property type="entry name" value="Methylenetetrahydrofolate dehydrogenase (NADP+ dependent) 1 like"/>
    <property type="match status" value="1"/>
</dbReference>
<comment type="similarity">
    <text evidence="4">In the C-terminal section; belongs to the formate--tetrahydrofolate ligase family.</text>
</comment>
<evidence type="ECO:0000256" key="9">
    <source>
        <dbReference type="ARBA" id="ARBA00017592"/>
    </source>
</evidence>
<dbReference type="HAMAP" id="MF_01576">
    <property type="entry name" value="THF_DHG_CYH"/>
    <property type="match status" value="1"/>
</dbReference>
<keyword evidence="10" id="KW-0963">Cytoplasm</keyword>
<dbReference type="FunFam" id="3.40.50.300:FF:000245">
    <property type="entry name" value="C-1-tetrahydrofolate synthase, cytoplasmic"/>
    <property type="match status" value="1"/>
</dbReference>
<evidence type="ECO:0000256" key="4">
    <source>
        <dbReference type="ARBA" id="ARBA00006985"/>
    </source>
</evidence>
<evidence type="ECO:0000256" key="18">
    <source>
        <dbReference type="ARBA" id="ARBA00023268"/>
    </source>
</evidence>
<dbReference type="CDD" id="cd00477">
    <property type="entry name" value="FTHFS"/>
    <property type="match status" value="1"/>
</dbReference>
<evidence type="ECO:0000259" key="22">
    <source>
        <dbReference type="Pfam" id="PF02882"/>
    </source>
</evidence>
<dbReference type="InterPro" id="IPR020628">
    <property type="entry name" value="Formate_THF_ligase_CS"/>
</dbReference>
<reference evidence="24" key="1">
    <citation type="submission" date="2018-06" db="EMBL/GenBank/DDBJ databases">
        <title>Genome assembly of Danube salmon.</title>
        <authorList>
            <person name="Macqueen D.J."/>
            <person name="Gundappa M.K."/>
        </authorList>
    </citation>
    <scope>NUCLEOTIDE SEQUENCE [LARGE SCALE GENOMIC DNA]</scope>
</reference>
<feature type="domain" description="Tetrahydrofolate dehydrogenase/cyclohydrolase NAD(P)-binding" evidence="22">
    <location>
        <begin position="144"/>
        <end position="291"/>
    </location>
</feature>
<dbReference type="HAMAP" id="MF_01543">
    <property type="entry name" value="FTHFS"/>
    <property type="match status" value="1"/>
</dbReference>
<dbReference type="SUPFAM" id="SSF52540">
    <property type="entry name" value="P-loop containing nucleoside triphosphate hydrolases"/>
    <property type="match status" value="1"/>
</dbReference>
<dbReference type="FunFam" id="3.40.50.720:FF:000006">
    <property type="entry name" value="Bifunctional protein FolD"/>
    <property type="match status" value="1"/>
</dbReference>
<evidence type="ECO:0000256" key="8">
    <source>
        <dbReference type="ARBA" id="ARBA00012859"/>
    </source>
</evidence>
<dbReference type="Pfam" id="PF01268">
    <property type="entry name" value="FTHFS"/>
    <property type="match status" value="1"/>
</dbReference>
<dbReference type="FunFam" id="3.40.50.10860:FF:000005">
    <property type="entry name" value="C-1-tetrahydrofolate synthase, cytoplasmic, putative"/>
    <property type="match status" value="1"/>
</dbReference>
<dbReference type="EC" id="1.5.1.5" evidence="8"/>
<dbReference type="Gene3D" id="3.40.50.10860">
    <property type="entry name" value="Leucine Dehydrogenase, chain A, domain 1"/>
    <property type="match status" value="1"/>
</dbReference>
<dbReference type="EC" id="3.5.4.9" evidence="7"/>
<keyword evidence="16" id="KW-0521">NADP</keyword>
<dbReference type="FunFam" id="3.40.50.300:FF:001123">
    <property type="entry name" value="C-1-tetrahydrofolate synthase, cytoplasmic isoform X2"/>
    <property type="match status" value="1"/>
</dbReference>
<evidence type="ECO:0000256" key="1">
    <source>
        <dbReference type="ARBA" id="ARBA00004496"/>
    </source>
</evidence>
<evidence type="ECO:0000256" key="3">
    <source>
        <dbReference type="ARBA" id="ARBA00005559"/>
    </source>
</evidence>
<evidence type="ECO:0000256" key="15">
    <source>
        <dbReference type="ARBA" id="ARBA00022840"/>
    </source>
</evidence>
<organism evidence="23 24">
    <name type="scientific">Hucho hucho</name>
    <name type="common">huchen</name>
    <dbReference type="NCBI Taxonomy" id="62062"/>
    <lineage>
        <taxon>Eukaryota</taxon>
        <taxon>Metazoa</taxon>
        <taxon>Chordata</taxon>
        <taxon>Craniata</taxon>
        <taxon>Vertebrata</taxon>
        <taxon>Euteleostomi</taxon>
        <taxon>Actinopterygii</taxon>
        <taxon>Neopterygii</taxon>
        <taxon>Teleostei</taxon>
        <taxon>Protacanthopterygii</taxon>
        <taxon>Salmoniformes</taxon>
        <taxon>Salmonidae</taxon>
        <taxon>Salmoninae</taxon>
        <taxon>Hucho</taxon>
    </lineage>
</organism>
<keyword evidence="14" id="KW-0378">Hydrolase</keyword>
<dbReference type="AlphaFoldDB" id="A0A4W5Q4J5"/>
<feature type="domain" description="Tetrahydrofolate dehydrogenase/cyclohydrolase catalytic" evidence="21">
    <location>
        <begin position="6"/>
        <end position="123"/>
    </location>
</feature>
<evidence type="ECO:0000256" key="20">
    <source>
        <dbReference type="ARBA" id="ARBA00049033"/>
    </source>
</evidence>
<comment type="catalytic activity">
    <reaction evidence="19">
        <text>(6R)-5,10-methenyltetrahydrofolate + H2O = (6R)-10-formyltetrahydrofolate + H(+)</text>
        <dbReference type="Rhea" id="RHEA:23700"/>
        <dbReference type="ChEBI" id="CHEBI:15377"/>
        <dbReference type="ChEBI" id="CHEBI:15378"/>
        <dbReference type="ChEBI" id="CHEBI:57455"/>
        <dbReference type="ChEBI" id="CHEBI:195366"/>
        <dbReference type="EC" id="3.5.4.9"/>
    </reaction>
</comment>
<evidence type="ECO:0000256" key="7">
    <source>
        <dbReference type="ARBA" id="ARBA00012776"/>
    </source>
</evidence>
<reference evidence="23" key="2">
    <citation type="submission" date="2025-08" db="UniProtKB">
        <authorList>
            <consortium name="Ensembl"/>
        </authorList>
    </citation>
    <scope>IDENTIFICATION</scope>
</reference>
<dbReference type="SUPFAM" id="SSF51735">
    <property type="entry name" value="NAD(P)-binding Rossmann-fold domains"/>
    <property type="match status" value="1"/>
</dbReference>
<dbReference type="PANTHER" id="PTHR48099:SF1">
    <property type="entry name" value="C-1-TETRAHYDROFOLATE SYNTHASE, CYTOPLASMIC"/>
    <property type="match status" value="1"/>
</dbReference>
<comment type="similarity">
    <text evidence="3">In the N-terminal section; belongs to the tetrahydrofolate dehydrogenase/cyclohydrolase family.</text>
</comment>
<dbReference type="Ensembl" id="ENSHHUT00000071107.1">
    <property type="protein sequence ID" value="ENSHHUP00000068800.1"/>
    <property type="gene ID" value="ENSHHUG00000040407.1"/>
</dbReference>
<dbReference type="Gene3D" id="3.40.50.720">
    <property type="entry name" value="NAD(P)-binding Rossmann-like Domain"/>
    <property type="match status" value="1"/>
</dbReference>
<proteinExistence type="inferred from homology"/>
<dbReference type="PROSITE" id="PS00721">
    <property type="entry name" value="FTHFS_1"/>
    <property type="match status" value="1"/>
</dbReference>
<dbReference type="GO" id="GO:0005829">
    <property type="term" value="C:cytosol"/>
    <property type="evidence" value="ECO:0007669"/>
    <property type="project" value="TreeGrafter"/>
</dbReference>
<evidence type="ECO:0000256" key="17">
    <source>
        <dbReference type="ARBA" id="ARBA00023002"/>
    </source>
</evidence>
<evidence type="ECO:0000256" key="5">
    <source>
        <dbReference type="ARBA" id="ARBA00011738"/>
    </source>
</evidence>
<dbReference type="UniPathway" id="UPA00193"/>
<dbReference type="GO" id="GO:0004477">
    <property type="term" value="F:methenyltetrahydrofolate cyclohydrolase activity"/>
    <property type="evidence" value="ECO:0007669"/>
    <property type="project" value="UniProtKB-EC"/>
</dbReference>
<dbReference type="SUPFAM" id="SSF53223">
    <property type="entry name" value="Aminoacid dehydrogenase-like, N-terminal domain"/>
    <property type="match status" value="1"/>
</dbReference>
<dbReference type="PROSITE" id="PS00767">
    <property type="entry name" value="THF_DHG_CYH_2"/>
    <property type="match status" value="1"/>
</dbReference>
<evidence type="ECO:0000313" key="23">
    <source>
        <dbReference type="Ensembl" id="ENSHHUP00000068800.1"/>
    </source>
</evidence>
<sequence>MASEVSGHTTSLQVRERLKKDVEQMKTQDPNFRPGLVVLQVGDRDDSNLYISMKLKAAAEIGINATHLRLPKTATEDEVLHSIMEVNENSAIHGLIVQLPLDSIHKIDTEKVTNIVAPEKDVDGLTSINAGKLSRGDLGDCFIPCTPNGCMELIRQTGVSVAGKRAVVIGRSKIVGAPMHDLLLWNHATVTTCHSKTADLAAEVGRADILVVGIGKAEMVKGDWVKKGAVVIDCGINHIPDETRPSGKRVVGDVHYSSVKEQAGFITPVPGGVGPMTVAMLMQNTVLSAKRFLESHQPGKWSITYTKLILQKPVPSDIVISRSCVPKPIDRLATEVGLLSDEVELYGKTKAKVCRWKIITPTPLGEGKSTTTIGLVQALGAHMKLNVFACVRQPSQGPTFGIKGGAAGGGYSQVIPMEEFNLHLTGDIHAITAANNLVAAAIDARMFHEATQTDKALYNRLVPLSGGQRTFSPIQITRLKRLGIQKTDPTTLTEEEITRFARLDMDPDSITWHRVLDTNDRFLRKITIGQSPTEKGHTREAQFSITVASEIMAVLALTSSLKDMRQRLAKMVVATSRSGQPITTEDLGVSGALTVLMRDAIKPNLMQTLEGTPVFVHAGPFANIAHGNSSILADKIALKLVGPEGFVVTEAGFGADIGMEKFFNIKCRYSGLRPHVVVLVATVRALKMHGGGPTVTAGMALPKEYVEENLELLEKGCSNMRKQVENARHFGVPVVVAVNAFKTDTESELDLICTLAKEVGAFDAVRCSHWAEGGAGAVALGQAVQRASEAPSDFKFLYDVELPIADKIRIIAQKIYGADDIELLPDAQHKVELFFVYMLCIEPICLTHLSLSHEADKKGVPTGFILPIRDIRASVGAGFLYPLVGTMPTIPGLPTRPCFYDIDLDPETEQVNGLF</sequence>
<dbReference type="InterPro" id="IPR020867">
    <property type="entry name" value="THF_DH/CycHdrlase_CS"/>
</dbReference>
<comment type="catalytic activity">
    <reaction evidence="20">
        <text>(6S)-5,6,7,8-tetrahydrofolate + formate + ATP = (6R)-10-formyltetrahydrofolate + ADP + phosphate</text>
        <dbReference type="Rhea" id="RHEA:20221"/>
        <dbReference type="ChEBI" id="CHEBI:15740"/>
        <dbReference type="ChEBI" id="CHEBI:30616"/>
        <dbReference type="ChEBI" id="CHEBI:43474"/>
        <dbReference type="ChEBI" id="CHEBI:57453"/>
        <dbReference type="ChEBI" id="CHEBI:195366"/>
        <dbReference type="ChEBI" id="CHEBI:456216"/>
        <dbReference type="EC" id="6.3.4.3"/>
    </reaction>
</comment>
<dbReference type="GO" id="GO:0035999">
    <property type="term" value="P:tetrahydrofolate interconversion"/>
    <property type="evidence" value="ECO:0007669"/>
    <property type="project" value="UniProtKB-UniPathway"/>
</dbReference>
<dbReference type="Pfam" id="PF02882">
    <property type="entry name" value="THF_DHG_CYH_C"/>
    <property type="match status" value="1"/>
</dbReference>
<dbReference type="InterPro" id="IPR046346">
    <property type="entry name" value="Aminoacid_DH-like_N_sf"/>
</dbReference>
<dbReference type="GeneTree" id="ENSGT00940000154746"/>
<dbReference type="InterPro" id="IPR036291">
    <property type="entry name" value="NAD(P)-bd_dom_sf"/>
</dbReference>